<evidence type="ECO:0000313" key="3">
    <source>
        <dbReference type="Proteomes" id="UP001172159"/>
    </source>
</evidence>
<keyword evidence="3" id="KW-1185">Reference proteome</keyword>
<dbReference type="GO" id="GO:0004672">
    <property type="term" value="F:protein kinase activity"/>
    <property type="evidence" value="ECO:0007669"/>
    <property type="project" value="InterPro"/>
</dbReference>
<dbReference type="SUPFAM" id="SSF56112">
    <property type="entry name" value="Protein kinase-like (PK-like)"/>
    <property type="match status" value="1"/>
</dbReference>
<comment type="caution">
    <text evidence="2">The sequence shown here is derived from an EMBL/GenBank/DDBJ whole genome shotgun (WGS) entry which is preliminary data.</text>
</comment>
<dbReference type="Pfam" id="PF00069">
    <property type="entry name" value="Pkinase"/>
    <property type="match status" value="1"/>
</dbReference>
<evidence type="ECO:0000259" key="1">
    <source>
        <dbReference type="PROSITE" id="PS50011"/>
    </source>
</evidence>
<sequence>MWSPHPQPSEDIDVLETNEAYEEVDGVFQFIDTLVVYKTGGQLHHAVSAARPRRPSELKIQHLNNNIPIPVSAYSPLFSPDFTRAADPLPQDCYVKKPQLISYDRICRGPRPNSIAESVLLEAAVCELLTRHPHPNIATYLGCQVSDGRITGLCFARYQRTLMKEVNPRRLMKRNLRSDRQGRKDYSSVLAGVESGVRHLHALGLVHNDINPTNIMLDGDKAIIIDFGSCRRIGESLEGVGRTYEWYDEQVNTAALQNDLDALDEIRTWLGGDLKPFKFAE</sequence>
<gene>
    <name evidence="2" type="ORF">B0T21DRAFT_134482</name>
</gene>
<dbReference type="EMBL" id="JAUKTV010000033">
    <property type="protein sequence ID" value="KAK0701102.1"/>
    <property type="molecule type" value="Genomic_DNA"/>
</dbReference>
<dbReference type="InterPro" id="IPR011009">
    <property type="entry name" value="Kinase-like_dom_sf"/>
</dbReference>
<name>A0AA39ZP77_9PEZI</name>
<dbReference type="PROSITE" id="PS50011">
    <property type="entry name" value="PROTEIN_KINASE_DOM"/>
    <property type="match status" value="1"/>
</dbReference>
<dbReference type="InterPro" id="IPR000719">
    <property type="entry name" value="Prot_kinase_dom"/>
</dbReference>
<protein>
    <recommendedName>
        <fullName evidence="1">Protein kinase domain-containing protein</fullName>
    </recommendedName>
</protein>
<accession>A0AA39ZP77</accession>
<feature type="domain" description="Protein kinase" evidence="1">
    <location>
        <begin position="71"/>
        <end position="281"/>
    </location>
</feature>
<dbReference type="Proteomes" id="UP001172159">
    <property type="component" value="Unassembled WGS sequence"/>
</dbReference>
<organism evidence="2 3">
    <name type="scientific">Apiosordaria backusii</name>
    <dbReference type="NCBI Taxonomy" id="314023"/>
    <lineage>
        <taxon>Eukaryota</taxon>
        <taxon>Fungi</taxon>
        <taxon>Dikarya</taxon>
        <taxon>Ascomycota</taxon>
        <taxon>Pezizomycotina</taxon>
        <taxon>Sordariomycetes</taxon>
        <taxon>Sordariomycetidae</taxon>
        <taxon>Sordariales</taxon>
        <taxon>Lasiosphaeriaceae</taxon>
        <taxon>Apiosordaria</taxon>
    </lineage>
</organism>
<reference evidence="2" key="1">
    <citation type="submission" date="2023-06" db="EMBL/GenBank/DDBJ databases">
        <title>Genome-scale phylogeny and comparative genomics of the fungal order Sordariales.</title>
        <authorList>
            <consortium name="Lawrence Berkeley National Laboratory"/>
            <person name="Hensen N."/>
            <person name="Bonometti L."/>
            <person name="Westerberg I."/>
            <person name="Brannstrom I.O."/>
            <person name="Guillou S."/>
            <person name="Cros-Aarteil S."/>
            <person name="Calhoun S."/>
            <person name="Haridas S."/>
            <person name="Kuo A."/>
            <person name="Mondo S."/>
            <person name="Pangilinan J."/>
            <person name="Riley R."/>
            <person name="Labutti K."/>
            <person name="Andreopoulos B."/>
            <person name="Lipzen A."/>
            <person name="Chen C."/>
            <person name="Yanf M."/>
            <person name="Daum C."/>
            <person name="Ng V."/>
            <person name="Clum A."/>
            <person name="Steindorff A."/>
            <person name="Ohm R."/>
            <person name="Martin F."/>
            <person name="Silar P."/>
            <person name="Natvig D."/>
            <person name="Lalanne C."/>
            <person name="Gautier V."/>
            <person name="Ament-Velasquez S.L."/>
            <person name="Kruys A."/>
            <person name="Hutchinson M.I."/>
            <person name="Powell A.J."/>
            <person name="Barry K."/>
            <person name="Miller A.N."/>
            <person name="Grigoriev I.V."/>
            <person name="Debuchy R."/>
            <person name="Gladieux P."/>
            <person name="Thoren M.H."/>
            <person name="Johannesson H."/>
        </authorList>
    </citation>
    <scope>NUCLEOTIDE SEQUENCE</scope>
    <source>
        <strain evidence="2">CBS 540.89</strain>
    </source>
</reference>
<evidence type="ECO:0000313" key="2">
    <source>
        <dbReference type="EMBL" id="KAK0701102.1"/>
    </source>
</evidence>
<dbReference type="GO" id="GO:0005524">
    <property type="term" value="F:ATP binding"/>
    <property type="evidence" value="ECO:0007669"/>
    <property type="project" value="InterPro"/>
</dbReference>
<dbReference type="AlphaFoldDB" id="A0AA39ZP77"/>
<dbReference type="Gene3D" id="1.10.510.10">
    <property type="entry name" value="Transferase(Phosphotransferase) domain 1"/>
    <property type="match status" value="1"/>
</dbReference>
<proteinExistence type="predicted"/>